<evidence type="ECO:0000256" key="8">
    <source>
        <dbReference type="PROSITE-ProRule" id="PRU01360"/>
    </source>
</evidence>
<evidence type="ECO:0000256" key="1">
    <source>
        <dbReference type="ARBA" id="ARBA00004571"/>
    </source>
</evidence>
<comment type="caution">
    <text evidence="12">The sequence shown here is derived from an EMBL/GenBank/DDBJ whole genome shotgun (WGS) entry which is preliminary data.</text>
</comment>
<keyword evidence="7 8" id="KW-0998">Cell outer membrane</keyword>
<dbReference type="Pfam" id="PF13715">
    <property type="entry name" value="CarbopepD_reg_2"/>
    <property type="match status" value="1"/>
</dbReference>
<dbReference type="Gene3D" id="2.40.170.20">
    <property type="entry name" value="TonB-dependent receptor, beta-barrel domain"/>
    <property type="match status" value="1"/>
</dbReference>
<keyword evidence="6 8" id="KW-0472">Membrane</keyword>
<dbReference type="InterPro" id="IPR012910">
    <property type="entry name" value="Plug_dom"/>
</dbReference>
<comment type="similarity">
    <text evidence="8 9">Belongs to the TonB-dependent receptor family.</text>
</comment>
<dbReference type="SUPFAM" id="SSF49464">
    <property type="entry name" value="Carboxypeptidase regulatory domain-like"/>
    <property type="match status" value="1"/>
</dbReference>
<evidence type="ECO:0000256" key="5">
    <source>
        <dbReference type="ARBA" id="ARBA00023077"/>
    </source>
</evidence>
<dbReference type="InterPro" id="IPR008969">
    <property type="entry name" value="CarboxyPept-like_regulatory"/>
</dbReference>
<proteinExistence type="inferred from homology"/>
<dbReference type="InterPro" id="IPR037066">
    <property type="entry name" value="Plug_dom_sf"/>
</dbReference>
<protein>
    <submittedName>
        <fullName evidence="12">TonB-dependent receptor</fullName>
    </submittedName>
</protein>
<dbReference type="InterPro" id="IPR000531">
    <property type="entry name" value="Beta-barrel_TonB"/>
</dbReference>
<dbReference type="RefSeq" id="WP_395438065.1">
    <property type="nucleotide sequence ID" value="NZ_JBAWKC010000002.1"/>
</dbReference>
<evidence type="ECO:0000256" key="9">
    <source>
        <dbReference type="RuleBase" id="RU003357"/>
    </source>
</evidence>
<keyword evidence="12" id="KW-0675">Receptor</keyword>
<evidence type="ECO:0000256" key="2">
    <source>
        <dbReference type="ARBA" id="ARBA00022448"/>
    </source>
</evidence>
<comment type="subcellular location">
    <subcellularLocation>
        <location evidence="1 8">Cell outer membrane</location>
        <topology evidence="1 8">Multi-pass membrane protein</topology>
    </subcellularLocation>
</comment>
<dbReference type="NCBIfam" id="TIGR04057">
    <property type="entry name" value="SusC_RagA_signa"/>
    <property type="match status" value="1"/>
</dbReference>
<evidence type="ECO:0000256" key="4">
    <source>
        <dbReference type="ARBA" id="ARBA00022692"/>
    </source>
</evidence>
<keyword evidence="4 8" id="KW-0812">Transmembrane</keyword>
<dbReference type="InterPro" id="IPR023996">
    <property type="entry name" value="TonB-dep_OMP_SusC/RagA"/>
</dbReference>
<dbReference type="InterPro" id="IPR036942">
    <property type="entry name" value="Beta-barrel_TonB_sf"/>
</dbReference>
<keyword evidence="3 8" id="KW-1134">Transmembrane beta strand</keyword>
<dbReference type="InterPro" id="IPR023997">
    <property type="entry name" value="TonB-dep_OMP_SusC/RagA_CS"/>
</dbReference>
<feature type="domain" description="TonB-dependent receptor-like beta-barrel" evidence="10">
    <location>
        <begin position="441"/>
        <end position="777"/>
    </location>
</feature>
<name>A0ABW7MR29_9FLAO</name>
<keyword evidence="2 8" id="KW-0813">Transport</keyword>
<dbReference type="EMBL" id="JBAWKC010000002">
    <property type="protein sequence ID" value="MFH6768818.1"/>
    <property type="molecule type" value="Genomic_DNA"/>
</dbReference>
<gene>
    <name evidence="12" type="ORF">V8G56_08730</name>
</gene>
<dbReference type="PROSITE" id="PS52016">
    <property type="entry name" value="TONB_DEPENDENT_REC_3"/>
    <property type="match status" value="1"/>
</dbReference>
<dbReference type="Gene3D" id="2.60.40.1120">
    <property type="entry name" value="Carboxypeptidase-like, regulatory domain"/>
    <property type="match status" value="1"/>
</dbReference>
<organism evidence="12 13">
    <name type="scientific">Gaetbulibacter aquiaggeris</name>
    <dbReference type="NCBI Taxonomy" id="1735373"/>
    <lineage>
        <taxon>Bacteria</taxon>
        <taxon>Pseudomonadati</taxon>
        <taxon>Bacteroidota</taxon>
        <taxon>Flavobacteriia</taxon>
        <taxon>Flavobacteriales</taxon>
        <taxon>Flavobacteriaceae</taxon>
        <taxon>Gaetbulibacter</taxon>
    </lineage>
</organism>
<evidence type="ECO:0000256" key="7">
    <source>
        <dbReference type="ARBA" id="ARBA00023237"/>
    </source>
</evidence>
<evidence type="ECO:0000313" key="13">
    <source>
        <dbReference type="Proteomes" id="UP001610104"/>
    </source>
</evidence>
<dbReference type="NCBIfam" id="TIGR04056">
    <property type="entry name" value="OMP_RagA_SusC"/>
    <property type="match status" value="1"/>
</dbReference>
<evidence type="ECO:0000256" key="3">
    <source>
        <dbReference type="ARBA" id="ARBA00022452"/>
    </source>
</evidence>
<dbReference type="Pfam" id="PF00593">
    <property type="entry name" value="TonB_dep_Rec_b-barrel"/>
    <property type="match status" value="1"/>
</dbReference>
<evidence type="ECO:0000259" key="10">
    <source>
        <dbReference type="Pfam" id="PF00593"/>
    </source>
</evidence>
<sequence length="1041" mass="113869">MKIKTIKNILFVLSILFTSIIYSQTKITGSVTDENGVPLPGVNILLQGSQKGTVSDFNGNYSIETSSQGILEFSYIGYLTQNVQIEGQTTINITMQPSLESIDEVVVIGYGSQKRKDVTGSVASINSDVLEARPITNIEQALQGQATGLSVSSTGGQPGAATKMNIRGISSVSGSSQPLIVIDGFPISDVATSGGGGLEGFSAQMSAFSYINPDDIASIEVLKDASATAIYGNRGANGVIMITTKKGKKTGEAGITYSSYIGIQEMKKRIDVMNFNDYTKYEQTTNPNNRLFTAPDGTPYTFSDGNAMNLDWQDEIYRTGMTQNHSISLQGRSEKTNYAVSASYTQDESVLIETNFEKLTSRLSIDHQFSDLLTVGGSLTYSNIVNEGVPTDGREGTAAGIVIGALFQSPFKMTNDTQAYFRRAGVPQQEIDNFIAGTLSYPDNVAENTALDKNINRTISNLYADFKLTDWLSFKTTFGLDIYNLKDQQFYSTKTPWGSLNNGVAVAANINAKNLLSENYFTFSKAFDKHRLNVVTGFSYQKNNNEYNRTEGRNFQNEILGYNSLQGAAEFLAQSSADELVMQSYLARGNYSYDDRYLATVSFRRDGTSRFINNKWGNFYSGALAWNVHNEAFLKDSELISNLKLRTSFGQVGNASVPVQGALLDQQFSNYTFNGTVANGVSPQNLENRDLTWETTTQINAGIDLGLFDNALNITADYYVKNTTDLLLLTPVSISTGFSSGWFNIGEIQNSGFEFSIDYALKTNSGFAWNTKFNLSTQNNEIKALGNDGEPIFIDVNFDAISTDEVILQVGGSINDLFGYKTDGIYLPGDFNPDGSPKDGVPTAGAGEQPGDIKYLDLNNDGAIDGFDRSVIGNTLPDVFGSWSNSFSYKGIDLDVVLQYSSGNDIFNATNTRISSFPGGGANQTSNWLDRWTPDNPNSTQYARVPSLRPADYLVEDGSFIRLQTVRLGYNLPSKITSALKIKSAKIYVAGNNLAVFTKYSGYDPEVTSNQVDYRYPFVQGFDYGGFPRATTYMMGLNVQF</sequence>
<dbReference type="Pfam" id="PF07715">
    <property type="entry name" value="Plug"/>
    <property type="match status" value="1"/>
</dbReference>
<dbReference type="Gene3D" id="2.170.130.10">
    <property type="entry name" value="TonB-dependent receptor, plug domain"/>
    <property type="match status" value="1"/>
</dbReference>
<evidence type="ECO:0000313" key="12">
    <source>
        <dbReference type="EMBL" id="MFH6768818.1"/>
    </source>
</evidence>
<reference evidence="12 13" key="1">
    <citation type="submission" date="2024-02" db="EMBL/GenBank/DDBJ databases">
        <title>A Gaetbulibacter species isolated from tidal flats and genomic insights of their niches.</title>
        <authorList>
            <person name="Ye Y."/>
        </authorList>
    </citation>
    <scope>NUCLEOTIDE SEQUENCE [LARGE SCALE GENOMIC DNA]</scope>
    <source>
        <strain evidence="12 13">KEM-8</strain>
    </source>
</reference>
<evidence type="ECO:0000256" key="6">
    <source>
        <dbReference type="ARBA" id="ARBA00023136"/>
    </source>
</evidence>
<dbReference type="InterPro" id="IPR039426">
    <property type="entry name" value="TonB-dep_rcpt-like"/>
</dbReference>
<evidence type="ECO:0000259" key="11">
    <source>
        <dbReference type="Pfam" id="PF07715"/>
    </source>
</evidence>
<keyword evidence="13" id="KW-1185">Reference proteome</keyword>
<keyword evidence="5 9" id="KW-0798">TonB box</keyword>
<dbReference type="Proteomes" id="UP001610104">
    <property type="component" value="Unassembled WGS sequence"/>
</dbReference>
<accession>A0ABW7MR29</accession>
<feature type="domain" description="TonB-dependent receptor plug" evidence="11">
    <location>
        <begin position="115"/>
        <end position="239"/>
    </location>
</feature>
<dbReference type="SUPFAM" id="SSF56935">
    <property type="entry name" value="Porins"/>
    <property type="match status" value="1"/>
</dbReference>